<protein>
    <recommendedName>
        <fullName evidence="6">MarR family transcriptional regulator</fullName>
    </recommendedName>
</protein>
<proteinExistence type="predicted"/>
<dbReference type="InterPro" id="IPR036390">
    <property type="entry name" value="WH_DNA-bd_sf"/>
</dbReference>
<dbReference type="SUPFAM" id="SSF46785">
    <property type="entry name" value="Winged helix' DNA-binding domain"/>
    <property type="match status" value="1"/>
</dbReference>
<accession>A0ABW3NYF4</accession>
<organism evidence="4 5">
    <name type="scientific">Sphingobium olei</name>
    <dbReference type="NCBI Taxonomy" id="420955"/>
    <lineage>
        <taxon>Bacteria</taxon>
        <taxon>Pseudomonadati</taxon>
        <taxon>Pseudomonadota</taxon>
        <taxon>Alphaproteobacteria</taxon>
        <taxon>Sphingomonadales</taxon>
        <taxon>Sphingomonadaceae</taxon>
        <taxon>Sphingobium</taxon>
    </lineage>
</organism>
<dbReference type="PRINTS" id="PR00598">
    <property type="entry name" value="HTHMARR"/>
</dbReference>
<name>A0ABW3NYF4_9SPHN</name>
<sequence>MRIDICKRLVAMRKIVGVSLGYSLCPNPVWDMLLDLYLADHDHRDVFMLSLCGAANIPSSTAQRKIVEMEKAGWLRRESPDTDRRCIEVKLTSDGTRLVNSLLDGMIDILRSGDPPVPLQAYPIADPALHGGSDAFASPQRPS</sequence>
<evidence type="ECO:0000256" key="2">
    <source>
        <dbReference type="ARBA" id="ARBA00023125"/>
    </source>
</evidence>
<comment type="caution">
    <text evidence="4">The sequence shown here is derived from an EMBL/GenBank/DDBJ whole genome shotgun (WGS) entry which is preliminary data.</text>
</comment>
<reference evidence="5" key="1">
    <citation type="journal article" date="2019" name="Int. J. Syst. Evol. Microbiol.">
        <title>The Global Catalogue of Microorganisms (GCM) 10K type strain sequencing project: providing services to taxonomists for standard genome sequencing and annotation.</title>
        <authorList>
            <consortium name="The Broad Institute Genomics Platform"/>
            <consortium name="The Broad Institute Genome Sequencing Center for Infectious Disease"/>
            <person name="Wu L."/>
            <person name="Ma J."/>
        </authorList>
    </citation>
    <scope>NUCLEOTIDE SEQUENCE [LARGE SCALE GENOMIC DNA]</scope>
    <source>
        <strain evidence="5">CCUG 54329</strain>
    </source>
</reference>
<dbReference type="Gene3D" id="1.10.10.10">
    <property type="entry name" value="Winged helix-like DNA-binding domain superfamily/Winged helix DNA-binding domain"/>
    <property type="match status" value="1"/>
</dbReference>
<dbReference type="Proteomes" id="UP001597203">
    <property type="component" value="Unassembled WGS sequence"/>
</dbReference>
<keyword evidence="3" id="KW-0804">Transcription</keyword>
<evidence type="ECO:0008006" key="6">
    <source>
        <dbReference type="Google" id="ProtNLM"/>
    </source>
</evidence>
<evidence type="ECO:0000313" key="5">
    <source>
        <dbReference type="Proteomes" id="UP001597203"/>
    </source>
</evidence>
<dbReference type="RefSeq" id="WP_380909016.1">
    <property type="nucleotide sequence ID" value="NZ_JBHTLS010000009.1"/>
</dbReference>
<gene>
    <name evidence="4" type="ORF">ACFQ24_02930</name>
</gene>
<keyword evidence="2" id="KW-0238">DNA-binding</keyword>
<dbReference type="PROSITE" id="PS01117">
    <property type="entry name" value="HTH_MARR_1"/>
    <property type="match status" value="1"/>
</dbReference>
<dbReference type="EMBL" id="JBHTLS010000009">
    <property type="protein sequence ID" value="MFD1103870.1"/>
    <property type="molecule type" value="Genomic_DNA"/>
</dbReference>
<keyword evidence="1" id="KW-0805">Transcription regulation</keyword>
<dbReference type="InterPro" id="IPR000835">
    <property type="entry name" value="HTH_MarR-typ"/>
</dbReference>
<evidence type="ECO:0000313" key="4">
    <source>
        <dbReference type="EMBL" id="MFD1103870.1"/>
    </source>
</evidence>
<evidence type="ECO:0000256" key="3">
    <source>
        <dbReference type="ARBA" id="ARBA00023163"/>
    </source>
</evidence>
<keyword evidence="5" id="KW-1185">Reference proteome</keyword>
<evidence type="ECO:0000256" key="1">
    <source>
        <dbReference type="ARBA" id="ARBA00023015"/>
    </source>
</evidence>
<dbReference type="InterPro" id="IPR023187">
    <property type="entry name" value="Tscrpt_reg_MarR-type_CS"/>
</dbReference>
<dbReference type="InterPro" id="IPR036388">
    <property type="entry name" value="WH-like_DNA-bd_sf"/>
</dbReference>